<protein>
    <recommendedName>
        <fullName evidence="3">4-oxalocrotonate tautomerase</fullName>
    </recommendedName>
</protein>
<keyword evidence="2" id="KW-1185">Reference proteome</keyword>
<dbReference type="Proteomes" id="UP000001062">
    <property type="component" value="Chromosome"/>
</dbReference>
<gene>
    <name evidence="1" type="ordered locus">Marme_0020</name>
</gene>
<dbReference type="OrthoDB" id="9804765at2"/>
<dbReference type="eggNOG" id="COG1942">
    <property type="taxonomic scope" value="Bacteria"/>
</dbReference>
<dbReference type="SUPFAM" id="SSF55331">
    <property type="entry name" value="Tautomerase/MIF"/>
    <property type="match status" value="1"/>
</dbReference>
<dbReference type="RefSeq" id="WP_013659233.1">
    <property type="nucleotide sequence ID" value="NC_015276.1"/>
</dbReference>
<dbReference type="Gene3D" id="3.30.429.10">
    <property type="entry name" value="Macrophage Migration Inhibitory Factor"/>
    <property type="match status" value="1"/>
</dbReference>
<dbReference type="HOGENOM" id="CLU_148073_0_0_6"/>
<dbReference type="PANTHER" id="PTHR38460">
    <property type="entry name" value="TAUTOMERASE YOLI-RELATED"/>
    <property type="match status" value="1"/>
</dbReference>
<dbReference type="InterPro" id="IPR014347">
    <property type="entry name" value="Tautomerase/MIF_sf"/>
</dbReference>
<dbReference type="KEGG" id="mme:Marme_0020"/>
<dbReference type="STRING" id="717774.Marme_0020"/>
<dbReference type="PANTHER" id="PTHR38460:SF1">
    <property type="entry name" value="TAUTOMERASE YOLI-RELATED"/>
    <property type="match status" value="1"/>
</dbReference>
<accession>F2JUJ3</accession>
<name>F2JUJ3_MARM1</name>
<proteinExistence type="predicted"/>
<dbReference type="AlphaFoldDB" id="F2JUJ3"/>
<reference evidence="1 2" key="1">
    <citation type="journal article" date="2012" name="Stand. Genomic Sci.">
        <title>Complete genome sequence of the melanogenic marine bacterium Marinomonas mediterranea type strain (MMB-1(T)).</title>
        <authorList>
            <person name="Lucas-Elio P."/>
            <person name="Goodwin L."/>
            <person name="Woyke T."/>
            <person name="Pitluck S."/>
            <person name="Nolan M."/>
            <person name="Kyrpides N.C."/>
            <person name="Detter J.C."/>
            <person name="Copeland A."/>
            <person name="Teshima H."/>
            <person name="Bruce D."/>
            <person name="Detter C."/>
            <person name="Tapia R."/>
            <person name="Han S."/>
            <person name="Land M.L."/>
            <person name="Ivanova N."/>
            <person name="Mikhailova N."/>
            <person name="Johnston A.W."/>
            <person name="Sanchez-Amat A."/>
        </authorList>
    </citation>
    <scope>NUCLEOTIDE SEQUENCE [LARGE SCALE GENOMIC DNA]</scope>
    <source>
        <strain evidence="2">ATCC 700492 / JCM 21426 / NBRC 103028 / MMB-1</strain>
    </source>
</reference>
<dbReference type="InterPro" id="IPR037479">
    <property type="entry name" value="Tauto_MSAD"/>
</dbReference>
<sequence>MPLVRIYVDQTRSDAETASLSNTLQECLVSDFNVPRDDQFHIIHKLDRTQRTINTSYAMPKGKQRSNDWILIEITGGKPRLKEMKARFYKVAATKISVALNIDPADIMFVLSHNHIEDWSFSHGDIATLPKEA</sequence>
<evidence type="ECO:0008006" key="3">
    <source>
        <dbReference type="Google" id="ProtNLM"/>
    </source>
</evidence>
<organism evidence="1 2">
    <name type="scientific">Marinomonas mediterranea (strain ATCC 700492 / JCM 21426 / NBRC 103028 / MMB-1)</name>
    <dbReference type="NCBI Taxonomy" id="717774"/>
    <lineage>
        <taxon>Bacteria</taxon>
        <taxon>Pseudomonadati</taxon>
        <taxon>Pseudomonadota</taxon>
        <taxon>Gammaproteobacteria</taxon>
        <taxon>Oceanospirillales</taxon>
        <taxon>Oceanospirillaceae</taxon>
        <taxon>Marinomonas</taxon>
    </lineage>
</organism>
<dbReference type="Pfam" id="PF14552">
    <property type="entry name" value="Tautomerase_2"/>
    <property type="match status" value="1"/>
</dbReference>
<dbReference type="PATRIC" id="fig|717774.3.peg.22"/>
<evidence type="ECO:0000313" key="1">
    <source>
        <dbReference type="EMBL" id="ADZ89326.1"/>
    </source>
</evidence>
<evidence type="ECO:0000313" key="2">
    <source>
        <dbReference type="Proteomes" id="UP000001062"/>
    </source>
</evidence>
<dbReference type="EMBL" id="CP002583">
    <property type="protein sequence ID" value="ADZ89326.1"/>
    <property type="molecule type" value="Genomic_DNA"/>
</dbReference>